<organism evidence="1 2">
    <name type="scientific">Fusobacterium necrophorum subsp. funduliforme B35</name>
    <dbReference type="NCBI Taxonomy" id="1226633"/>
    <lineage>
        <taxon>Bacteria</taxon>
        <taxon>Fusobacteriati</taxon>
        <taxon>Fusobacteriota</taxon>
        <taxon>Fusobacteriia</taxon>
        <taxon>Fusobacteriales</taxon>
        <taxon>Fusobacteriaceae</taxon>
        <taxon>Fusobacterium</taxon>
    </lineage>
</organism>
<comment type="caution">
    <text evidence="1">The sequence shown here is derived from an EMBL/GenBank/DDBJ whole genome shotgun (WGS) entry which is preliminary data.</text>
</comment>
<evidence type="ECO:0000313" key="2">
    <source>
        <dbReference type="Proteomes" id="UP000031184"/>
    </source>
</evidence>
<dbReference type="Proteomes" id="UP000031184">
    <property type="component" value="Unassembled WGS sequence"/>
</dbReference>
<protein>
    <submittedName>
        <fullName evidence="1">Uncharacterized protein</fullName>
    </submittedName>
</protein>
<proteinExistence type="predicted"/>
<accession>A0A0B4E4M6</accession>
<sequence length="422" mass="50506">MIKESLEIFQQLFLEKGDQFILDTYVPKDGTYLLVNINTGIIEKKLDILTKNIQGRKEIIGDHDKDYDFIKNCDYLGDLIQMNKSMDSKKIIHSNQLYAFYVKKESIREKKLTSEIIWNYRNIIENPKEKYKGKGKEIYENIEKNLPKLEKKTVGNIFSWIEKNVNENLLLEDKRKDYLKIFFITEDREKSLQSMKEEHKRYILPNIYNSNDYNVKINEEIWGLSSNNMGLNSKKPYLEHKTRKNSVPYLINMEEALLQYKLYRYLLSLAKMGKIYIYITENKIVAQTPNNFPPIGARYLLKIGYSKEVEIKSFHTLSYQDKKNYILHFEKIIPIPKNIPSEFDYGNLDFITLMEYSNKIFFNKMLFSISLNHDFELEIKNLKWKRFIVKYRNAFYQLKEFYNDDLLKNKFQICGLMPSKFL</sequence>
<dbReference type="EMBL" id="AUZI01000023">
    <property type="protein sequence ID" value="KID48418.1"/>
    <property type="molecule type" value="Genomic_DNA"/>
</dbReference>
<name>A0A0B4E4M6_9FUSO</name>
<gene>
    <name evidence="1" type="ORF">C095_09080</name>
</gene>
<dbReference type="PATRIC" id="fig|1226633.4.peg.1834"/>
<reference evidence="1 2" key="1">
    <citation type="submission" date="2013-08" db="EMBL/GenBank/DDBJ databases">
        <title>An opportunistic ruminal bacterium that causes liver abscesses in cattle.</title>
        <authorList>
            <person name="Benahmed F.H."/>
            <person name="Rasmussen M."/>
            <person name="Harbottle H."/>
            <person name="Soppet D."/>
            <person name="Nagaraja T.G."/>
            <person name="Davidson M."/>
        </authorList>
    </citation>
    <scope>NUCLEOTIDE SEQUENCE [LARGE SCALE GENOMIC DNA]</scope>
    <source>
        <strain evidence="1 2">B35</strain>
    </source>
</reference>
<evidence type="ECO:0000313" key="1">
    <source>
        <dbReference type="EMBL" id="KID48418.1"/>
    </source>
</evidence>
<dbReference type="AlphaFoldDB" id="A0A0B4E4M6"/>